<dbReference type="GO" id="GO:0006281">
    <property type="term" value="P:DNA repair"/>
    <property type="evidence" value="ECO:0007669"/>
    <property type="project" value="TreeGrafter"/>
</dbReference>
<dbReference type="SFLD" id="SFLDS00003">
    <property type="entry name" value="Haloacid_Dehalogenase"/>
    <property type="match status" value="1"/>
</dbReference>
<organism evidence="11 12">
    <name type="scientific">Halorhodospira halochloris</name>
    <name type="common">Ectothiorhodospira halochloris</name>
    <dbReference type="NCBI Taxonomy" id="1052"/>
    <lineage>
        <taxon>Bacteria</taxon>
        <taxon>Pseudomonadati</taxon>
        <taxon>Pseudomonadota</taxon>
        <taxon>Gammaproteobacteria</taxon>
        <taxon>Chromatiales</taxon>
        <taxon>Ectothiorhodospiraceae</taxon>
        <taxon>Halorhodospira</taxon>
    </lineage>
</organism>
<accession>A0A0X8XBN6</accession>
<protein>
    <recommendedName>
        <fullName evidence="5 10">Phosphoglycolate phosphatase</fullName>
        <shortName evidence="10">PGP</shortName>
        <shortName evidence="10">PGPase</shortName>
        <ecNumber evidence="5 10">3.1.3.18</ecNumber>
    </recommendedName>
</protein>
<dbReference type="InterPro" id="IPR037512">
    <property type="entry name" value="PGPase_prok"/>
</dbReference>
<evidence type="ECO:0000256" key="3">
    <source>
        <dbReference type="ARBA" id="ARBA00004818"/>
    </source>
</evidence>
<dbReference type="PANTHER" id="PTHR43434">
    <property type="entry name" value="PHOSPHOGLYCOLATE PHOSPHATASE"/>
    <property type="match status" value="1"/>
</dbReference>
<feature type="binding site" evidence="10">
    <location>
        <position position="175"/>
    </location>
    <ligand>
        <name>Mg(2+)</name>
        <dbReference type="ChEBI" id="CHEBI:18420"/>
    </ligand>
</feature>
<dbReference type="InterPro" id="IPR036412">
    <property type="entry name" value="HAD-like_sf"/>
</dbReference>
<evidence type="ECO:0000256" key="5">
    <source>
        <dbReference type="ARBA" id="ARBA00013078"/>
    </source>
</evidence>
<dbReference type="GO" id="GO:0046295">
    <property type="term" value="P:glycolate biosynthetic process"/>
    <property type="evidence" value="ECO:0007669"/>
    <property type="project" value="UniProtKB-UniRule"/>
</dbReference>
<feature type="binding site" evidence="10">
    <location>
        <position position="14"/>
    </location>
    <ligand>
        <name>Mg(2+)</name>
        <dbReference type="ChEBI" id="CHEBI:18420"/>
    </ligand>
</feature>
<comment type="catalytic activity">
    <reaction evidence="1 10">
        <text>2-phosphoglycolate + H2O = glycolate + phosphate</text>
        <dbReference type="Rhea" id="RHEA:14369"/>
        <dbReference type="ChEBI" id="CHEBI:15377"/>
        <dbReference type="ChEBI" id="CHEBI:29805"/>
        <dbReference type="ChEBI" id="CHEBI:43474"/>
        <dbReference type="ChEBI" id="CHEBI:58033"/>
        <dbReference type="EC" id="3.1.3.18"/>
    </reaction>
</comment>
<dbReference type="PRINTS" id="PR00413">
    <property type="entry name" value="HADHALOGNASE"/>
</dbReference>
<comment type="pathway">
    <text evidence="3 10">Organic acid metabolism; glycolate biosynthesis; glycolate from 2-phosphoglycolate: step 1/1.</text>
</comment>
<dbReference type="SFLD" id="SFLDG01129">
    <property type="entry name" value="C1.5:_HAD__Beta-PGM__Phosphata"/>
    <property type="match status" value="1"/>
</dbReference>
<dbReference type="UniPathway" id="UPA00865">
    <property type="reaction ID" value="UER00834"/>
</dbReference>
<dbReference type="NCBIfam" id="TIGR01662">
    <property type="entry name" value="HAD-SF-IIIA"/>
    <property type="match status" value="1"/>
</dbReference>
<dbReference type="GO" id="GO:0005829">
    <property type="term" value="C:cytosol"/>
    <property type="evidence" value="ECO:0007669"/>
    <property type="project" value="TreeGrafter"/>
</dbReference>
<dbReference type="OrthoDB" id="9776368at2"/>
<feature type="binding site" evidence="10">
    <location>
        <position position="12"/>
    </location>
    <ligand>
        <name>Mg(2+)</name>
        <dbReference type="ChEBI" id="CHEBI:18420"/>
    </ligand>
</feature>
<dbReference type="RefSeq" id="WP_096409857.1">
    <property type="nucleotide sequence ID" value="NZ_AP017372.2"/>
</dbReference>
<dbReference type="KEGG" id="hhk:HH1059_18150"/>
<evidence type="ECO:0000256" key="1">
    <source>
        <dbReference type="ARBA" id="ARBA00000830"/>
    </source>
</evidence>
<dbReference type="InterPro" id="IPR050155">
    <property type="entry name" value="HAD-like_hydrolase_sf"/>
</dbReference>
<evidence type="ECO:0000256" key="7">
    <source>
        <dbReference type="ARBA" id="ARBA00022801"/>
    </source>
</evidence>
<dbReference type="SFLD" id="SFLDG01135">
    <property type="entry name" value="C1.5.6:_HAD__Beta-PGM__Phospha"/>
    <property type="match status" value="1"/>
</dbReference>
<feature type="active site" description="Nucleophile" evidence="10">
    <location>
        <position position="12"/>
    </location>
</feature>
<keyword evidence="8 10" id="KW-0460">Magnesium</keyword>
<evidence type="ECO:0000256" key="4">
    <source>
        <dbReference type="ARBA" id="ARBA00006171"/>
    </source>
</evidence>
<dbReference type="InterPro" id="IPR023198">
    <property type="entry name" value="PGP-like_dom2"/>
</dbReference>
<evidence type="ECO:0000256" key="6">
    <source>
        <dbReference type="ARBA" id="ARBA00022723"/>
    </source>
</evidence>
<comment type="cofactor">
    <cofactor evidence="2 10">
        <name>Mg(2+)</name>
        <dbReference type="ChEBI" id="CHEBI:18420"/>
    </cofactor>
</comment>
<dbReference type="Proteomes" id="UP000218890">
    <property type="component" value="Chromosome"/>
</dbReference>
<reference evidence="11" key="1">
    <citation type="submission" date="2016-02" db="EMBL/GenBank/DDBJ databases">
        <title>Halorhodospira halochloris DSM-1059 complete genome, version 2.</title>
        <authorList>
            <person name="Tsukatani Y."/>
        </authorList>
    </citation>
    <scope>NUCLEOTIDE SEQUENCE</scope>
    <source>
        <strain evidence="11">DSM 1059</strain>
    </source>
</reference>
<dbReference type="NCBIfam" id="NF009695">
    <property type="entry name" value="PRK13222.1-2"/>
    <property type="match status" value="1"/>
</dbReference>
<dbReference type="Gene3D" id="3.40.50.1000">
    <property type="entry name" value="HAD superfamily/HAD-like"/>
    <property type="match status" value="1"/>
</dbReference>
<dbReference type="FunFam" id="3.40.50.1000:FF:000022">
    <property type="entry name" value="Phosphoglycolate phosphatase"/>
    <property type="match status" value="1"/>
</dbReference>
<evidence type="ECO:0000256" key="2">
    <source>
        <dbReference type="ARBA" id="ARBA00001946"/>
    </source>
</evidence>
<dbReference type="GO" id="GO:0005975">
    <property type="term" value="P:carbohydrate metabolic process"/>
    <property type="evidence" value="ECO:0007669"/>
    <property type="project" value="InterPro"/>
</dbReference>
<keyword evidence="9 10" id="KW-0119">Carbohydrate metabolism</keyword>
<comment type="similarity">
    <text evidence="4 10">Belongs to the HAD-like hydrolase superfamily. CbbY/CbbZ/Gph/YieH family.</text>
</comment>
<comment type="function">
    <text evidence="10">Specifically catalyzes the dephosphorylation of 2-phosphoglycolate. Is involved in the dissimilation of the intracellular 2-phosphoglycolate formed during the DNA repair of 3'-phosphoglycolate ends, a major class of DNA lesions induced by oxidative stress.</text>
</comment>
<dbReference type="EMBL" id="AP017372">
    <property type="protein sequence ID" value="BAU58503.1"/>
    <property type="molecule type" value="Genomic_DNA"/>
</dbReference>
<proteinExistence type="inferred from homology"/>
<dbReference type="PANTHER" id="PTHR43434:SF1">
    <property type="entry name" value="PHOSPHOGLYCOLATE PHOSPHATASE"/>
    <property type="match status" value="1"/>
</dbReference>
<sequence length="226" mass="24491">MFKIQPQAFLFDLDGTLVDSAPDLCFAVNSMLRERGSDPVELAALRNWVGNGARRLIARALTATMDDDPPAQEWDSALERFYELYAERLYVDSQPYPGAIEAVRALHGMGVAVAVVTNKPYRFAQPIIEHMGLGQAIKVVVGGDCAPARKPDPQPLHLAASRLGVDIDQTVMVGDSATDVAAARAAGVPVICVSYGYRRGIAVEQLGADMVLDNLRELPELMREAV</sequence>
<dbReference type="NCBIfam" id="TIGR01449">
    <property type="entry name" value="PGP_bact"/>
    <property type="match status" value="1"/>
</dbReference>
<evidence type="ECO:0000313" key="12">
    <source>
        <dbReference type="Proteomes" id="UP000218890"/>
    </source>
</evidence>
<evidence type="ECO:0000256" key="9">
    <source>
        <dbReference type="ARBA" id="ARBA00023277"/>
    </source>
</evidence>
<evidence type="ECO:0000256" key="8">
    <source>
        <dbReference type="ARBA" id="ARBA00022842"/>
    </source>
</evidence>
<dbReference type="HAMAP" id="MF_00495">
    <property type="entry name" value="GPH_hydrolase_bact"/>
    <property type="match status" value="1"/>
</dbReference>
<name>A0A0X8XBN6_HALHR</name>
<dbReference type="AlphaFoldDB" id="A0A0X8XBN6"/>
<dbReference type="Pfam" id="PF00702">
    <property type="entry name" value="Hydrolase"/>
    <property type="match status" value="1"/>
</dbReference>
<gene>
    <name evidence="11" type="primary">gph1</name>
    <name evidence="11" type="ORF">HH1059_18150</name>
</gene>
<dbReference type="SUPFAM" id="SSF56784">
    <property type="entry name" value="HAD-like"/>
    <property type="match status" value="1"/>
</dbReference>
<dbReference type="NCBIfam" id="TIGR01549">
    <property type="entry name" value="HAD-SF-IA-v1"/>
    <property type="match status" value="1"/>
</dbReference>
<dbReference type="GO" id="GO:0008967">
    <property type="term" value="F:phosphoglycolate phosphatase activity"/>
    <property type="evidence" value="ECO:0007669"/>
    <property type="project" value="UniProtKB-UniRule"/>
</dbReference>
<dbReference type="InterPro" id="IPR006439">
    <property type="entry name" value="HAD-SF_hydro_IA"/>
</dbReference>
<evidence type="ECO:0000256" key="10">
    <source>
        <dbReference type="HAMAP-Rule" id="MF_00495"/>
    </source>
</evidence>
<keyword evidence="12" id="KW-1185">Reference proteome</keyword>
<dbReference type="InterPro" id="IPR006549">
    <property type="entry name" value="HAD-SF_hydro_IIIA"/>
</dbReference>
<evidence type="ECO:0000313" key="11">
    <source>
        <dbReference type="EMBL" id="BAU58503.1"/>
    </source>
</evidence>
<dbReference type="Gene3D" id="1.10.150.240">
    <property type="entry name" value="Putative phosphatase, domain 2"/>
    <property type="match status" value="1"/>
</dbReference>
<keyword evidence="6 10" id="KW-0479">Metal-binding</keyword>
<keyword evidence="7 10" id="KW-0378">Hydrolase</keyword>
<dbReference type="GO" id="GO:0046872">
    <property type="term" value="F:metal ion binding"/>
    <property type="evidence" value="ECO:0007669"/>
    <property type="project" value="UniProtKB-KW"/>
</dbReference>
<dbReference type="InterPro" id="IPR023214">
    <property type="entry name" value="HAD_sf"/>
</dbReference>
<dbReference type="NCBIfam" id="TIGR01509">
    <property type="entry name" value="HAD-SF-IA-v3"/>
    <property type="match status" value="1"/>
</dbReference>
<dbReference type="EC" id="3.1.3.18" evidence="5 10"/>